<dbReference type="Pfam" id="PF03466">
    <property type="entry name" value="LysR_substrate"/>
    <property type="match status" value="1"/>
</dbReference>
<dbReference type="EMBL" id="PIYS01000032">
    <property type="protein sequence ID" value="PKF69950.1"/>
    <property type="molecule type" value="Genomic_DNA"/>
</dbReference>
<organism evidence="6 7">
    <name type="scientific">Pseudomonas fluvialis</name>
    <dbReference type="NCBI Taxonomy" id="1793966"/>
    <lineage>
        <taxon>Bacteria</taxon>
        <taxon>Pseudomonadati</taxon>
        <taxon>Pseudomonadota</taxon>
        <taxon>Gammaproteobacteria</taxon>
        <taxon>Pseudomonadales</taxon>
        <taxon>Pseudomonadaceae</taxon>
        <taxon>Pseudomonas</taxon>
    </lineage>
</organism>
<comment type="caution">
    <text evidence="6">The sequence shown here is derived from an EMBL/GenBank/DDBJ whole genome shotgun (WGS) entry which is preliminary data.</text>
</comment>
<accession>A0A2I0CLC1</accession>
<sequence length="309" mass="34965">MKTAHESGLLGRLDLNLFRVFAMIYQQRNLTRAAQLLHLSQSAVSHALARLREQLGDPLFIREGRGVLPTPLAEQLAPGILDALDSLQDSLRTLQSFDPAQARRRVRLNMPEQMEPLLLPQAIACLAEQAPLLQVHSSSLHWAELRRELELGRIDLAVEIARPTDTELRQCQLLQEPLCVMAPAGFAGELDAARYLQAEHVAVTSRRRGLCVEDLALAQQGLQRQVRQRCQHYLSAALLVRQRGWLLSLPRRYAELLNGGLGNRLLDMPIALPTVTLNLYWARRLDNDPAHRWLRQTLLELAQRQPVDE</sequence>
<dbReference type="InterPro" id="IPR005119">
    <property type="entry name" value="LysR_subst-bd"/>
</dbReference>
<keyword evidence="3" id="KW-0238">DNA-binding</keyword>
<reference evidence="7" key="1">
    <citation type="submission" date="2017-12" db="EMBL/GenBank/DDBJ databases">
        <authorList>
            <person name="Yu X.-Y."/>
        </authorList>
    </citation>
    <scope>NUCLEOTIDE SEQUENCE [LARGE SCALE GENOMIC DNA]</scope>
    <source>
        <strain evidence="7">ZYSR67-Z</strain>
    </source>
</reference>
<name>A0A2I0CLC1_9PSED</name>
<dbReference type="InterPro" id="IPR000847">
    <property type="entry name" value="LysR_HTH_N"/>
</dbReference>
<dbReference type="InterPro" id="IPR036390">
    <property type="entry name" value="WH_DNA-bd_sf"/>
</dbReference>
<dbReference type="Gene3D" id="1.10.10.10">
    <property type="entry name" value="Winged helix-like DNA-binding domain superfamily/Winged helix DNA-binding domain"/>
    <property type="match status" value="1"/>
</dbReference>
<feature type="domain" description="HTH lysR-type" evidence="5">
    <location>
        <begin position="13"/>
        <end position="70"/>
    </location>
</feature>
<dbReference type="AlphaFoldDB" id="A0A2I0CLC1"/>
<dbReference type="InterPro" id="IPR050389">
    <property type="entry name" value="LysR-type_TF"/>
</dbReference>
<protein>
    <submittedName>
        <fullName evidence="6">LysR family transcriptional regulator</fullName>
    </submittedName>
</protein>
<dbReference type="PROSITE" id="PS50931">
    <property type="entry name" value="HTH_LYSR"/>
    <property type="match status" value="1"/>
</dbReference>
<dbReference type="Proteomes" id="UP000242861">
    <property type="component" value="Unassembled WGS sequence"/>
</dbReference>
<dbReference type="RefSeq" id="WP_101194334.1">
    <property type="nucleotide sequence ID" value="NZ_PIYS01000032.1"/>
</dbReference>
<gene>
    <name evidence="6" type="ORF">CW360_15700</name>
</gene>
<dbReference type="InterPro" id="IPR036388">
    <property type="entry name" value="WH-like_DNA-bd_sf"/>
</dbReference>
<dbReference type="PANTHER" id="PTHR30118">
    <property type="entry name" value="HTH-TYPE TRANSCRIPTIONAL REGULATOR LEUO-RELATED"/>
    <property type="match status" value="1"/>
</dbReference>
<evidence type="ECO:0000313" key="6">
    <source>
        <dbReference type="EMBL" id="PKF69950.1"/>
    </source>
</evidence>
<dbReference type="PRINTS" id="PR00039">
    <property type="entry name" value="HTHLYSR"/>
</dbReference>
<evidence type="ECO:0000259" key="5">
    <source>
        <dbReference type="PROSITE" id="PS50931"/>
    </source>
</evidence>
<dbReference type="InterPro" id="IPR037402">
    <property type="entry name" value="YidZ_PBP2"/>
</dbReference>
<dbReference type="Pfam" id="PF00126">
    <property type="entry name" value="HTH_1"/>
    <property type="match status" value="1"/>
</dbReference>
<dbReference type="CDD" id="cd08417">
    <property type="entry name" value="PBP2_Nitroaromatics_like"/>
    <property type="match status" value="1"/>
</dbReference>
<dbReference type="SUPFAM" id="SSF53850">
    <property type="entry name" value="Periplasmic binding protein-like II"/>
    <property type="match status" value="1"/>
</dbReference>
<keyword evidence="4" id="KW-0804">Transcription</keyword>
<dbReference type="GO" id="GO:0003677">
    <property type="term" value="F:DNA binding"/>
    <property type="evidence" value="ECO:0007669"/>
    <property type="project" value="UniProtKB-KW"/>
</dbReference>
<comment type="similarity">
    <text evidence="1">Belongs to the LysR transcriptional regulatory family.</text>
</comment>
<proteinExistence type="inferred from homology"/>
<evidence type="ECO:0000256" key="4">
    <source>
        <dbReference type="ARBA" id="ARBA00023163"/>
    </source>
</evidence>
<keyword evidence="2" id="KW-0805">Transcription regulation</keyword>
<dbReference type="PANTHER" id="PTHR30118:SF15">
    <property type="entry name" value="TRANSCRIPTIONAL REGULATORY PROTEIN"/>
    <property type="match status" value="1"/>
</dbReference>
<dbReference type="Gene3D" id="3.40.190.10">
    <property type="entry name" value="Periplasmic binding protein-like II"/>
    <property type="match status" value="2"/>
</dbReference>
<dbReference type="GO" id="GO:0003700">
    <property type="term" value="F:DNA-binding transcription factor activity"/>
    <property type="evidence" value="ECO:0007669"/>
    <property type="project" value="InterPro"/>
</dbReference>
<evidence type="ECO:0000256" key="3">
    <source>
        <dbReference type="ARBA" id="ARBA00023125"/>
    </source>
</evidence>
<evidence type="ECO:0000256" key="2">
    <source>
        <dbReference type="ARBA" id="ARBA00023015"/>
    </source>
</evidence>
<dbReference type="SUPFAM" id="SSF46785">
    <property type="entry name" value="Winged helix' DNA-binding domain"/>
    <property type="match status" value="1"/>
</dbReference>
<evidence type="ECO:0000313" key="7">
    <source>
        <dbReference type="Proteomes" id="UP000242861"/>
    </source>
</evidence>
<evidence type="ECO:0000256" key="1">
    <source>
        <dbReference type="ARBA" id="ARBA00009437"/>
    </source>
</evidence>